<feature type="transmembrane region" description="Helical" evidence="4">
    <location>
        <begin position="20"/>
        <end position="37"/>
    </location>
</feature>
<dbReference type="InterPro" id="IPR013766">
    <property type="entry name" value="Thioredoxin_domain"/>
</dbReference>
<keyword evidence="7" id="KW-1185">Reference proteome</keyword>
<reference evidence="6" key="2">
    <citation type="submission" date="2022-06" db="EMBL/GenBank/DDBJ databases">
        <title>Xiashengella guii gen. nov. sp. nov., a bacterium isolated form anaerobic digestion tank.</title>
        <authorList>
            <person name="Huang H."/>
        </authorList>
    </citation>
    <scope>NUCLEOTIDE SEQUENCE</scope>
    <source>
        <strain evidence="6">Ai-910</strain>
    </source>
</reference>
<evidence type="ECO:0000256" key="3">
    <source>
        <dbReference type="ARBA" id="ARBA00023284"/>
    </source>
</evidence>
<dbReference type="PROSITE" id="PS00194">
    <property type="entry name" value="THIOREDOXIN_1"/>
    <property type="match status" value="1"/>
</dbReference>
<protein>
    <submittedName>
        <fullName evidence="6">TlpA family protein disulfide reductase</fullName>
    </submittedName>
</protein>
<keyword evidence="4" id="KW-1133">Transmembrane helix</keyword>
<dbReference type="Gene3D" id="3.40.30.10">
    <property type="entry name" value="Glutaredoxin"/>
    <property type="match status" value="1"/>
</dbReference>
<dbReference type="GO" id="GO:0016491">
    <property type="term" value="F:oxidoreductase activity"/>
    <property type="evidence" value="ECO:0007669"/>
    <property type="project" value="InterPro"/>
</dbReference>
<organism evidence="6 7">
    <name type="scientific">Xiashengella succiniciproducens</name>
    <dbReference type="NCBI Taxonomy" id="2949635"/>
    <lineage>
        <taxon>Bacteria</taxon>
        <taxon>Pseudomonadati</taxon>
        <taxon>Bacteroidota</taxon>
        <taxon>Bacteroidia</taxon>
        <taxon>Marinilabiliales</taxon>
        <taxon>Marinilabiliaceae</taxon>
        <taxon>Xiashengella</taxon>
    </lineage>
</organism>
<dbReference type="SUPFAM" id="SSF52833">
    <property type="entry name" value="Thioredoxin-like"/>
    <property type="match status" value="1"/>
</dbReference>
<evidence type="ECO:0000256" key="1">
    <source>
        <dbReference type="ARBA" id="ARBA00004196"/>
    </source>
</evidence>
<comment type="subcellular location">
    <subcellularLocation>
        <location evidence="1">Cell envelope</location>
    </subcellularLocation>
</comment>
<dbReference type="Pfam" id="PF08534">
    <property type="entry name" value="Redoxin"/>
    <property type="match status" value="1"/>
</dbReference>
<proteinExistence type="predicted"/>
<dbReference type="CDD" id="cd02966">
    <property type="entry name" value="TlpA_like_family"/>
    <property type="match status" value="1"/>
</dbReference>
<reference evidence="6" key="1">
    <citation type="submission" date="2022-05" db="EMBL/GenBank/DDBJ databases">
        <authorList>
            <person name="Sun X."/>
        </authorList>
    </citation>
    <scope>NUCLEOTIDE SEQUENCE</scope>
    <source>
        <strain evidence="6">Ai-910</strain>
    </source>
</reference>
<dbReference type="PANTHER" id="PTHR42852">
    <property type="entry name" value="THIOL:DISULFIDE INTERCHANGE PROTEIN DSBE"/>
    <property type="match status" value="1"/>
</dbReference>
<sequence>MKKGILKERWNKYRKRKRWWSILFDFIFLVLIVGMLIPQSRKSISSFVVRQTLLAPRESSNTFILGKDDWDMKLQDREGRLVTLSDFRGKPIFINYWASWCPPCVAEMPSISNLYDKYKDSVNFIFISTESHIDAAKYLEKNSYDFPVYTTAGEIPEALITSTIPTTILISKGGNLVMYKTGAARWDSRNAYKIIDRLLSEI</sequence>
<dbReference type="InterPro" id="IPR017937">
    <property type="entry name" value="Thioredoxin_CS"/>
</dbReference>
<evidence type="ECO:0000313" key="6">
    <source>
        <dbReference type="EMBL" id="URW79689.1"/>
    </source>
</evidence>
<keyword evidence="4" id="KW-0812">Transmembrane</keyword>
<feature type="domain" description="Thioredoxin" evidence="5">
    <location>
        <begin position="63"/>
        <end position="200"/>
    </location>
</feature>
<dbReference type="PANTHER" id="PTHR42852:SF13">
    <property type="entry name" value="PROTEIN DIPZ"/>
    <property type="match status" value="1"/>
</dbReference>
<dbReference type="EMBL" id="CP098400">
    <property type="protein sequence ID" value="URW79689.1"/>
    <property type="molecule type" value="Genomic_DNA"/>
</dbReference>
<dbReference type="KEGG" id="alkq:M9189_12625"/>
<keyword evidence="3" id="KW-0676">Redox-active center</keyword>
<keyword evidence="4" id="KW-0472">Membrane</keyword>
<dbReference type="AlphaFoldDB" id="A0A9J6ZPX0"/>
<dbReference type="PROSITE" id="PS51352">
    <property type="entry name" value="THIOREDOXIN_2"/>
    <property type="match status" value="1"/>
</dbReference>
<dbReference type="GO" id="GO:0030313">
    <property type="term" value="C:cell envelope"/>
    <property type="evidence" value="ECO:0007669"/>
    <property type="project" value="UniProtKB-SubCell"/>
</dbReference>
<dbReference type="Proteomes" id="UP001056426">
    <property type="component" value="Chromosome"/>
</dbReference>
<evidence type="ECO:0000256" key="4">
    <source>
        <dbReference type="SAM" id="Phobius"/>
    </source>
</evidence>
<evidence type="ECO:0000256" key="2">
    <source>
        <dbReference type="ARBA" id="ARBA00022748"/>
    </source>
</evidence>
<dbReference type="InterPro" id="IPR036249">
    <property type="entry name" value="Thioredoxin-like_sf"/>
</dbReference>
<dbReference type="InterPro" id="IPR013740">
    <property type="entry name" value="Redoxin"/>
</dbReference>
<dbReference type="RefSeq" id="WP_250723746.1">
    <property type="nucleotide sequence ID" value="NZ_CP098400.1"/>
</dbReference>
<evidence type="ECO:0000259" key="5">
    <source>
        <dbReference type="PROSITE" id="PS51352"/>
    </source>
</evidence>
<gene>
    <name evidence="6" type="ORF">M9189_12625</name>
</gene>
<name>A0A9J6ZPX0_9BACT</name>
<evidence type="ECO:0000313" key="7">
    <source>
        <dbReference type="Proteomes" id="UP001056426"/>
    </source>
</evidence>
<keyword evidence="2" id="KW-0201">Cytochrome c-type biogenesis</keyword>
<dbReference type="GO" id="GO:0017004">
    <property type="term" value="P:cytochrome complex assembly"/>
    <property type="evidence" value="ECO:0007669"/>
    <property type="project" value="UniProtKB-KW"/>
</dbReference>
<dbReference type="InterPro" id="IPR050553">
    <property type="entry name" value="Thioredoxin_ResA/DsbE_sf"/>
</dbReference>
<accession>A0A9J6ZPX0</accession>